<evidence type="ECO:0000313" key="2">
    <source>
        <dbReference type="Proteomes" id="UP000002164"/>
    </source>
</evidence>
<organism evidence="1 2">
    <name type="scientific">Lysinibacillus sphaericus (strain C3-41)</name>
    <dbReference type="NCBI Taxonomy" id="444177"/>
    <lineage>
        <taxon>Bacteria</taxon>
        <taxon>Bacillati</taxon>
        <taxon>Bacillota</taxon>
        <taxon>Bacilli</taxon>
        <taxon>Bacillales</taxon>
        <taxon>Bacillaceae</taxon>
        <taxon>Lysinibacillus</taxon>
    </lineage>
</organism>
<dbReference type="HOGENOM" id="CLU_3154525_0_0_9"/>
<name>B1HVN9_LYSSC</name>
<dbReference type="KEGG" id="lsp:Bsph_0431"/>
<accession>B1HVN9</accession>
<dbReference type="Proteomes" id="UP000002164">
    <property type="component" value="Chromosome"/>
</dbReference>
<dbReference type="EMBL" id="CP000817">
    <property type="protein sequence ID" value="ACA38058.1"/>
    <property type="molecule type" value="Genomic_DNA"/>
</dbReference>
<gene>
    <name evidence="1" type="ordered locus">Bsph_0431</name>
</gene>
<protein>
    <submittedName>
        <fullName evidence="1">Uncharacterized protein</fullName>
    </submittedName>
</protein>
<dbReference type="AlphaFoldDB" id="B1HVN9"/>
<proteinExistence type="predicted"/>
<dbReference type="EnsemblBacteria" id="ACA38058">
    <property type="protein sequence ID" value="ACA38058"/>
    <property type="gene ID" value="Bsph_0431"/>
</dbReference>
<evidence type="ECO:0000313" key="1">
    <source>
        <dbReference type="EMBL" id="ACA38058.1"/>
    </source>
</evidence>
<reference evidence="1 2" key="1">
    <citation type="journal article" date="2008" name="J. Bacteriol.">
        <title>Complete genome sequence of the mosquitocidal bacterium Bacillus sphaericus C3-41 and comparison with those of closely related Bacillus species.</title>
        <authorList>
            <person name="Hu X."/>
            <person name="Fan W."/>
            <person name="Han B."/>
            <person name="Liu H."/>
            <person name="Zheng D."/>
            <person name="Li Q."/>
            <person name="Dong W."/>
            <person name="Yan J."/>
            <person name="Gao M."/>
            <person name="Berry C."/>
            <person name="Yuan Z."/>
        </authorList>
    </citation>
    <scope>NUCLEOTIDE SEQUENCE [LARGE SCALE GENOMIC DNA]</scope>
    <source>
        <strain evidence="1 2">C3-41</strain>
    </source>
</reference>
<sequence length="48" mass="5561">MFSLTSCFISPRPLQLSEFFKDEMIIANTLHIENFILMKGLAIVEDKK</sequence>